<feature type="transmembrane region" description="Helical" evidence="7">
    <location>
        <begin position="232"/>
        <end position="254"/>
    </location>
</feature>
<feature type="region of interest" description="Disordered" evidence="8">
    <location>
        <begin position="1"/>
        <end position="24"/>
    </location>
</feature>
<dbReference type="Proteomes" id="UP000613840">
    <property type="component" value="Unassembled WGS sequence"/>
</dbReference>
<evidence type="ECO:0000256" key="7">
    <source>
        <dbReference type="RuleBase" id="RU363032"/>
    </source>
</evidence>
<keyword evidence="5 7" id="KW-1133">Transmembrane helix</keyword>
<reference evidence="10" key="1">
    <citation type="journal article" date="2014" name="Int. J. Syst. Evol. Microbiol.">
        <title>Complete genome sequence of Corynebacterium casei LMG S-19264T (=DSM 44701T), isolated from a smear-ripened cheese.</title>
        <authorList>
            <consortium name="US DOE Joint Genome Institute (JGI-PGF)"/>
            <person name="Walter F."/>
            <person name="Albersmeier A."/>
            <person name="Kalinowski J."/>
            <person name="Ruckert C."/>
        </authorList>
    </citation>
    <scope>NUCLEOTIDE SEQUENCE</scope>
    <source>
        <strain evidence="10">CGMCC 4.7306</strain>
    </source>
</reference>
<feature type="transmembrane region" description="Helical" evidence="7">
    <location>
        <begin position="107"/>
        <end position="133"/>
    </location>
</feature>
<dbReference type="Gene3D" id="1.10.3720.10">
    <property type="entry name" value="MetI-like"/>
    <property type="match status" value="1"/>
</dbReference>
<keyword evidence="3" id="KW-1003">Cell membrane</keyword>
<proteinExistence type="inferred from homology"/>
<evidence type="ECO:0000256" key="2">
    <source>
        <dbReference type="ARBA" id="ARBA00022448"/>
    </source>
</evidence>
<dbReference type="SUPFAM" id="SSF161098">
    <property type="entry name" value="MetI-like"/>
    <property type="match status" value="1"/>
</dbReference>
<dbReference type="GO" id="GO:0005886">
    <property type="term" value="C:plasma membrane"/>
    <property type="evidence" value="ECO:0007669"/>
    <property type="project" value="UniProtKB-SubCell"/>
</dbReference>
<dbReference type="RefSeq" id="WP_188893896.1">
    <property type="nucleotide sequence ID" value="NZ_BMMZ01000002.1"/>
</dbReference>
<comment type="caution">
    <text evidence="10">The sequence shown here is derived from an EMBL/GenBank/DDBJ whole genome shotgun (WGS) entry which is preliminary data.</text>
</comment>
<comment type="subcellular location">
    <subcellularLocation>
        <location evidence="1 7">Cell membrane</location>
        <topology evidence="1 7">Multi-pass membrane protein</topology>
    </subcellularLocation>
</comment>
<sequence>MTESTTASPATASTSGRARRSRNGVSIAAPAARVVDNSGKGSGRTFNIVSWVVLIVFAVLWLIPSLWAIKTSLTSNSTSAIGAGPILRDWHLTFGSYTTLLSGGDLWHWYLSSFVTSILTVVFAVTFGAMAGYALSRLRFRGRRLVFLLLIGGILVPPQVLIVPVFQFLNVIHLLNTYWAVILPQIPAVVAVFVFKQFFDGIPHDFEESARIDGAGYWRTFRSIILPLSRPVVAAMAIITFVGTWNNLILPLFVLSNPKLMTIPVGLATVQGSYGQRLSDIQASSILGALPLVILFLIFQRQIVEGVAGSGLKG</sequence>
<keyword evidence="4 7" id="KW-0812">Transmembrane</keyword>
<dbReference type="EMBL" id="BMMZ01000002">
    <property type="protein sequence ID" value="GGL52036.1"/>
    <property type="molecule type" value="Genomic_DNA"/>
</dbReference>
<protein>
    <submittedName>
        <fullName evidence="10">Sugar ABC transporter permease</fullName>
    </submittedName>
</protein>
<feature type="transmembrane region" description="Helical" evidence="7">
    <location>
        <begin position="281"/>
        <end position="299"/>
    </location>
</feature>
<name>A0A917W0G9_9ACTN</name>
<keyword evidence="6 7" id="KW-0472">Membrane</keyword>
<feature type="domain" description="ABC transmembrane type-1" evidence="9">
    <location>
        <begin position="110"/>
        <end position="299"/>
    </location>
</feature>
<dbReference type="InterPro" id="IPR000515">
    <property type="entry name" value="MetI-like"/>
</dbReference>
<dbReference type="PROSITE" id="PS50928">
    <property type="entry name" value="ABC_TM1"/>
    <property type="match status" value="1"/>
</dbReference>
<evidence type="ECO:0000313" key="11">
    <source>
        <dbReference type="Proteomes" id="UP000613840"/>
    </source>
</evidence>
<reference evidence="10" key="2">
    <citation type="submission" date="2020-09" db="EMBL/GenBank/DDBJ databases">
        <authorList>
            <person name="Sun Q."/>
            <person name="Zhou Y."/>
        </authorList>
    </citation>
    <scope>NUCLEOTIDE SEQUENCE</scope>
    <source>
        <strain evidence="10">CGMCC 4.7306</strain>
    </source>
</reference>
<dbReference type="Pfam" id="PF00528">
    <property type="entry name" value="BPD_transp_1"/>
    <property type="match status" value="1"/>
</dbReference>
<feature type="transmembrane region" description="Helical" evidence="7">
    <location>
        <begin position="145"/>
        <end position="166"/>
    </location>
</feature>
<keyword evidence="11" id="KW-1185">Reference proteome</keyword>
<dbReference type="GO" id="GO:0055085">
    <property type="term" value="P:transmembrane transport"/>
    <property type="evidence" value="ECO:0007669"/>
    <property type="project" value="InterPro"/>
</dbReference>
<accession>A0A917W0G9</accession>
<dbReference type="AlphaFoldDB" id="A0A917W0G9"/>
<evidence type="ECO:0000256" key="1">
    <source>
        <dbReference type="ARBA" id="ARBA00004651"/>
    </source>
</evidence>
<organism evidence="10 11">
    <name type="scientific">Microlunatus endophyticus</name>
    <dbReference type="NCBI Taxonomy" id="1716077"/>
    <lineage>
        <taxon>Bacteria</taxon>
        <taxon>Bacillati</taxon>
        <taxon>Actinomycetota</taxon>
        <taxon>Actinomycetes</taxon>
        <taxon>Propionibacteriales</taxon>
        <taxon>Propionibacteriaceae</taxon>
        <taxon>Microlunatus</taxon>
    </lineage>
</organism>
<keyword evidence="2 7" id="KW-0813">Transport</keyword>
<dbReference type="CDD" id="cd06261">
    <property type="entry name" value="TM_PBP2"/>
    <property type="match status" value="1"/>
</dbReference>
<evidence type="ECO:0000259" key="9">
    <source>
        <dbReference type="PROSITE" id="PS50928"/>
    </source>
</evidence>
<feature type="transmembrane region" description="Helical" evidence="7">
    <location>
        <begin position="48"/>
        <end position="69"/>
    </location>
</feature>
<evidence type="ECO:0000313" key="10">
    <source>
        <dbReference type="EMBL" id="GGL52036.1"/>
    </source>
</evidence>
<evidence type="ECO:0000256" key="4">
    <source>
        <dbReference type="ARBA" id="ARBA00022692"/>
    </source>
</evidence>
<feature type="compositionally biased region" description="Low complexity" evidence="8">
    <location>
        <begin position="1"/>
        <end position="16"/>
    </location>
</feature>
<gene>
    <name evidence="10" type="ORF">GCM10011575_07870</name>
</gene>
<evidence type="ECO:0000256" key="5">
    <source>
        <dbReference type="ARBA" id="ARBA00022989"/>
    </source>
</evidence>
<feature type="transmembrane region" description="Helical" evidence="7">
    <location>
        <begin position="178"/>
        <end position="195"/>
    </location>
</feature>
<dbReference type="InterPro" id="IPR035906">
    <property type="entry name" value="MetI-like_sf"/>
</dbReference>
<evidence type="ECO:0000256" key="6">
    <source>
        <dbReference type="ARBA" id="ARBA00023136"/>
    </source>
</evidence>
<comment type="similarity">
    <text evidence="7">Belongs to the binding-protein-dependent transport system permease family.</text>
</comment>
<dbReference type="PANTHER" id="PTHR43744">
    <property type="entry name" value="ABC TRANSPORTER PERMEASE PROTEIN MG189-RELATED-RELATED"/>
    <property type="match status" value="1"/>
</dbReference>
<evidence type="ECO:0000256" key="3">
    <source>
        <dbReference type="ARBA" id="ARBA00022475"/>
    </source>
</evidence>
<dbReference type="PANTHER" id="PTHR43744:SF12">
    <property type="entry name" value="ABC TRANSPORTER PERMEASE PROTEIN MG189-RELATED"/>
    <property type="match status" value="1"/>
</dbReference>
<evidence type="ECO:0000256" key="8">
    <source>
        <dbReference type="SAM" id="MobiDB-lite"/>
    </source>
</evidence>